<dbReference type="PANTHER" id="PTHR43537">
    <property type="entry name" value="TRANSCRIPTIONAL REGULATOR, GNTR FAMILY"/>
    <property type="match status" value="1"/>
</dbReference>
<dbReference type="SMART" id="SM00895">
    <property type="entry name" value="FCD"/>
    <property type="match status" value="1"/>
</dbReference>
<keyword evidence="2" id="KW-0238">DNA-binding</keyword>
<dbReference type="SMART" id="SM00345">
    <property type="entry name" value="HTH_GNTR"/>
    <property type="match status" value="1"/>
</dbReference>
<name>A0ABU6F1C9_9ACTN</name>
<keyword evidence="6" id="KW-1185">Reference proteome</keyword>
<dbReference type="EMBL" id="JAOZYC010000075">
    <property type="protein sequence ID" value="MEB8337811.1"/>
    <property type="molecule type" value="Genomic_DNA"/>
</dbReference>
<dbReference type="Pfam" id="PF00392">
    <property type="entry name" value="GntR"/>
    <property type="match status" value="1"/>
</dbReference>
<evidence type="ECO:0000313" key="6">
    <source>
        <dbReference type="Proteomes" id="UP001354931"/>
    </source>
</evidence>
<evidence type="ECO:0000256" key="1">
    <source>
        <dbReference type="ARBA" id="ARBA00023015"/>
    </source>
</evidence>
<keyword evidence="3" id="KW-0804">Transcription</keyword>
<dbReference type="PRINTS" id="PR00035">
    <property type="entry name" value="HTHGNTR"/>
</dbReference>
<dbReference type="Gene3D" id="1.10.10.10">
    <property type="entry name" value="Winged helix-like DNA-binding domain superfamily/Winged helix DNA-binding domain"/>
    <property type="match status" value="1"/>
</dbReference>
<evidence type="ECO:0000259" key="4">
    <source>
        <dbReference type="PROSITE" id="PS50949"/>
    </source>
</evidence>
<protein>
    <submittedName>
        <fullName evidence="5">FCD domain-containing protein</fullName>
    </submittedName>
</protein>
<dbReference type="RefSeq" id="WP_326015481.1">
    <property type="nucleotide sequence ID" value="NZ_JAOZYC010000075.1"/>
</dbReference>
<reference evidence="5 6" key="1">
    <citation type="submission" date="2022-10" db="EMBL/GenBank/DDBJ databases">
        <authorList>
            <person name="Xie J."/>
            <person name="Shen N."/>
        </authorList>
    </citation>
    <scope>NUCLEOTIDE SEQUENCE [LARGE SCALE GENOMIC DNA]</scope>
    <source>
        <strain evidence="5 6">YIM65594</strain>
    </source>
</reference>
<dbReference type="Gene3D" id="1.20.120.530">
    <property type="entry name" value="GntR ligand-binding domain-like"/>
    <property type="match status" value="1"/>
</dbReference>
<gene>
    <name evidence="5" type="ORF">OKJ99_09860</name>
</gene>
<organism evidence="5 6">
    <name type="scientific">Streptomyces endophyticus</name>
    <dbReference type="NCBI Taxonomy" id="714166"/>
    <lineage>
        <taxon>Bacteria</taxon>
        <taxon>Bacillati</taxon>
        <taxon>Actinomycetota</taxon>
        <taxon>Actinomycetes</taxon>
        <taxon>Kitasatosporales</taxon>
        <taxon>Streptomycetaceae</taxon>
        <taxon>Streptomyces</taxon>
    </lineage>
</organism>
<comment type="caution">
    <text evidence="5">The sequence shown here is derived from an EMBL/GenBank/DDBJ whole genome shotgun (WGS) entry which is preliminary data.</text>
</comment>
<dbReference type="PROSITE" id="PS50949">
    <property type="entry name" value="HTH_GNTR"/>
    <property type="match status" value="1"/>
</dbReference>
<dbReference type="InterPro" id="IPR036390">
    <property type="entry name" value="WH_DNA-bd_sf"/>
</dbReference>
<dbReference type="SUPFAM" id="SSF48008">
    <property type="entry name" value="GntR ligand-binding domain-like"/>
    <property type="match status" value="1"/>
</dbReference>
<dbReference type="Proteomes" id="UP001354931">
    <property type="component" value="Unassembled WGS sequence"/>
</dbReference>
<sequence>MTATDTAAAGLRAMIASGELTAGAQLPPEPDLCARLGVSRGSLREAVRSLAALGMLEPRHGAGTFVSALRPAHMLAGFAAMVDVLPLDGILELFDTRRAVECHAAALAAARADGQVIARLRELQARLSATGDEQELHDLDHEFHTTICAASGNETLAALAGVLRSRGRHYNVYGSSQGTAVRAASDQGHEALIDALAAHDPTAAAAAAGAHLTRTESWLRQLRPEPEPG</sequence>
<proteinExistence type="predicted"/>
<evidence type="ECO:0000313" key="5">
    <source>
        <dbReference type="EMBL" id="MEB8337811.1"/>
    </source>
</evidence>
<dbReference type="Pfam" id="PF07729">
    <property type="entry name" value="FCD"/>
    <property type="match status" value="1"/>
</dbReference>
<evidence type="ECO:0000256" key="2">
    <source>
        <dbReference type="ARBA" id="ARBA00023125"/>
    </source>
</evidence>
<dbReference type="SUPFAM" id="SSF46785">
    <property type="entry name" value="Winged helix' DNA-binding domain"/>
    <property type="match status" value="1"/>
</dbReference>
<dbReference type="InterPro" id="IPR011711">
    <property type="entry name" value="GntR_C"/>
</dbReference>
<evidence type="ECO:0000256" key="3">
    <source>
        <dbReference type="ARBA" id="ARBA00023163"/>
    </source>
</evidence>
<dbReference type="InterPro" id="IPR008920">
    <property type="entry name" value="TF_FadR/GntR_C"/>
</dbReference>
<keyword evidence="1" id="KW-0805">Transcription regulation</keyword>
<dbReference type="PANTHER" id="PTHR43537:SF5">
    <property type="entry name" value="UXU OPERON TRANSCRIPTIONAL REGULATOR"/>
    <property type="match status" value="1"/>
</dbReference>
<dbReference type="InterPro" id="IPR000524">
    <property type="entry name" value="Tscrpt_reg_HTH_GntR"/>
</dbReference>
<accession>A0ABU6F1C9</accession>
<feature type="domain" description="HTH gntR-type" evidence="4">
    <location>
        <begin position="1"/>
        <end position="69"/>
    </location>
</feature>
<dbReference type="CDD" id="cd07377">
    <property type="entry name" value="WHTH_GntR"/>
    <property type="match status" value="1"/>
</dbReference>
<dbReference type="InterPro" id="IPR036388">
    <property type="entry name" value="WH-like_DNA-bd_sf"/>
</dbReference>